<sequence length="65" mass="7606">MTIEQSLAEELNEMINEDNIPLSITEDIHEITARLQRGEMMVSDLKGMDVFIEEKIKEAMQRLQR</sequence>
<accession>A0ABW4LWY2</accession>
<evidence type="ECO:0000313" key="2">
    <source>
        <dbReference type="Proteomes" id="UP001597214"/>
    </source>
</evidence>
<dbReference type="InterPro" id="IPR058862">
    <property type="entry name" value="YgzA"/>
</dbReference>
<organism evidence="1 2">
    <name type="scientific">Bacillus salitolerans</name>
    <dbReference type="NCBI Taxonomy" id="1437434"/>
    <lineage>
        <taxon>Bacteria</taxon>
        <taxon>Bacillati</taxon>
        <taxon>Bacillota</taxon>
        <taxon>Bacilli</taxon>
        <taxon>Bacillales</taxon>
        <taxon>Bacillaceae</taxon>
        <taxon>Bacillus</taxon>
    </lineage>
</organism>
<name>A0ABW4LWY2_9BACI</name>
<gene>
    <name evidence="1" type="ORF">ACFSCX_20655</name>
</gene>
<dbReference type="RefSeq" id="WP_377930153.1">
    <property type="nucleotide sequence ID" value="NZ_JBHUEM010000052.1"/>
</dbReference>
<reference evidence="2" key="1">
    <citation type="journal article" date="2019" name="Int. J. Syst. Evol. Microbiol.">
        <title>The Global Catalogue of Microorganisms (GCM) 10K type strain sequencing project: providing services to taxonomists for standard genome sequencing and annotation.</title>
        <authorList>
            <consortium name="The Broad Institute Genomics Platform"/>
            <consortium name="The Broad Institute Genome Sequencing Center for Infectious Disease"/>
            <person name="Wu L."/>
            <person name="Ma J."/>
        </authorList>
    </citation>
    <scope>NUCLEOTIDE SEQUENCE [LARGE SCALE GENOMIC DNA]</scope>
    <source>
        <strain evidence="2">CCUG 49339</strain>
    </source>
</reference>
<protein>
    <submittedName>
        <fullName evidence="1">Uncharacterized protein</fullName>
    </submittedName>
</protein>
<dbReference type="Pfam" id="PF25847">
    <property type="entry name" value="YgzA"/>
    <property type="match status" value="1"/>
</dbReference>
<comment type="caution">
    <text evidence="1">The sequence shown here is derived from an EMBL/GenBank/DDBJ whole genome shotgun (WGS) entry which is preliminary data.</text>
</comment>
<proteinExistence type="predicted"/>
<keyword evidence="2" id="KW-1185">Reference proteome</keyword>
<evidence type="ECO:0000313" key="1">
    <source>
        <dbReference type="EMBL" id="MFD1738927.1"/>
    </source>
</evidence>
<dbReference type="Proteomes" id="UP001597214">
    <property type="component" value="Unassembled WGS sequence"/>
</dbReference>
<dbReference type="EMBL" id="JBHUEM010000052">
    <property type="protein sequence ID" value="MFD1738927.1"/>
    <property type="molecule type" value="Genomic_DNA"/>
</dbReference>